<keyword evidence="2" id="KW-0406">Ion transport</keyword>
<protein>
    <submittedName>
        <fullName evidence="2">Sodium channel protein 60E</fullName>
    </submittedName>
</protein>
<feature type="compositionally biased region" description="Acidic residues" evidence="1">
    <location>
        <begin position="52"/>
        <end position="62"/>
    </location>
</feature>
<organism evidence="2">
    <name type="scientific">Lygus hesperus</name>
    <name type="common">Western plant bug</name>
    <dbReference type="NCBI Taxonomy" id="30085"/>
    <lineage>
        <taxon>Eukaryota</taxon>
        <taxon>Metazoa</taxon>
        <taxon>Ecdysozoa</taxon>
        <taxon>Arthropoda</taxon>
        <taxon>Hexapoda</taxon>
        <taxon>Insecta</taxon>
        <taxon>Pterygota</taxon>
        <taxon>Neoptera</taxon>
        <taxon>Paraneoptera</taxon>
        <taxon>Hemiptera</taxon>
        <taxon>Heteroptera</taxon>
        <taxon>Panheteroptera</taxon>
        <taxon>Cimicomorpha</taxon>
        <taxon>Miridae</taxon>
        <taxon>Mirini</taxon>
        <taxon>Lygus</taxon>
    </lineage>
</organism>
<accession>A0A0A9WQB0</accession>
<dbReference type="GO" id="GO:0034220">
    <property type="term" value="P:monoatomic ion transmembrane transport"/>
    <property type="evidence" value="ECO:0007669"/>
    <property type="project" value="UniProtKB-KW"/>
</dbReference>
<keyword evidence="2" id="KW-0813">Transport</keyword>
<feature type="non-terminal residue" evidence="2">
    <location>
        <position position="1"/>
    </location>
</feature>
<evidence type="ECO:0000313" key="2">
    <source>
        <dbReference type="EMBL" id="JAG07045.1"/>
    </source>
</evidence>
<proteinExistence type="predicted"/>
<evidence type="ECO:0000256" key="1">
    <source>
        <dbReference type="SAM" id="MobiDB-lite"/>
    </source>
</evidence>
<reference evidence="2" key="2">
    <citation type="submission" date="2014-07" db="EMBL/GenBank/DDBJ databases">
        <authorList>
            <person name="Hull J."/>
        </authorList>
    </citation>
    <scope>NUCLEOTIDE SEQUENCE</scope>
</reference>
<gene>
    <name evidence="2" type="primary">NaCP60E_0</name>
    <name evidence="2" type="ORF">CM83_105779</name>
</gene>
<feature type="compositionally biased region" description="Basic residues" evidence="1">
    <location>
        <begin position="29"/>
        <end position="39"/>
    </location>
</feature>
<feature type="compositionally biased region" description="Acidic residues" evidence="1">
    <location>
        <begin position="88"/>
        <end position="100"/>
    </location>
</feature>
<dbReference type="AlphaFoldDB" id="A0A0A9WQB0"/>
<dbReference type="EMBL" id="GBHO01036559">
    <property type="protein sequence ID" value="JAG07045.1"/>
    <property type="molecule type" value="Transcribed_RNA"/>
</dbReference>
<sequence length="129" mass="14714">PTKIAIKQLDRSKIKKIDSRKGMLLSSYSRKKTRRRKNQRRDSPNLIKTDQQEDNVPEEGECDNNLTVAIRDGRRRERERESSLEDSGVVDDHEEGDLTSEDVAHSTPPVHRIELNPQTGDVAAQEAIL</sequence>
<reference evidence="2" key="1">
    <citation type="journal article" date="2014" name="PLoS ONE">
        <title>Transcriptome-Based Identification of ABC Transporters in the Western Tarnished Plant Bug Lygus hesperus.</title>
        <authorList>
            <person name="Hull J.J."/>
            <person name="Chaney K."/>
            <person name="Geib S.M."/>
            <person name="Fabrick J.A."/>
            <person name="Brent C.S."/>
            <person name="Walsh D."/>
            <person name="Lavine L.C."/>
        </authorList>
    </citation>
    <scope>NUCLEOTIDE SEQUENCE</scope>
</reference>
<feature type="non-terminal residue" evidence="2">
    <location>
        <position position="129"/>
    </location>
</feature>
<feature type="region of interest" description="Disordered" evidence="1">
    <location>
        <begin position="17"/>
        <end position="129"/>
    </location>
</feature>
<name>A0A0A9WQB0_LYGHE</name>
<keyword evidence="2" id="KW-0407">Ion channel</keyword>
<feature type="compositionally biased region" description="Basic and acidic residues" evidence="1">
    <location>
        <begin position="71"/>
        <end position="83"/>
    </location>
</feature>